<accession>A0A0N8GLN7</accession>
<keyword evidence="10" id="KW-1185">Reference proteome</keyword>
<comment type="subcellular location">
    <subcellularLocation>
        <location evidence="1">Cell membrane</location>
        <topology evidence="1">Multi-pass membrane protein</topology>
    </subcellularLocation>
</comment>
<reference evidence="9 10" key="1">
    <citation type="submission" date="2015-07" db="EMBL/GenBank/DDBJ databases">
        <title>Genome sequence of Leptolinea tardivitalis DSM 16556.</title>
        <authorList>
            <person name="Hemp J."/>
            <person name="Ward L.M."/>
            <person name="Pace L.A."/>
            <person name="Fischer W.W."/>
        </authorList>
    </citation>
    <scope>NUCLEOTIDE SEQUENCE [LARGE SCALE GENOMIC DNA]</scope>
    <source>
        <strain evidence="9 10">YMTK-2</strain>
    </source>
</reference>
<dbReference type="Proteomes" id="UP000050430">
    <property type="component" value="Unassembled WGS sequence"/>
</dbReference>
<evidence type="ECO:0000256" key="7">
    <source>
        <dbReference type="ARBA" id="ARBA00023136"/>
    </source>
</evidence>
<evidence type="ECO:0000313" key="10">
    <source>
        <dbReference type="Proteomes" id="UP000050430"/>
    </source>
</evidence>
<keyword evidence="2" id="KW-0813">Transport</keyword>
<evidence type="ECO:0000256" key="4">
    <source>
        <dbReference type="ARBA" id="ARBA00022519"/>
    </source>
</evidence>
<keyword evidence="4" id="KW-0997">Cell inner membrane</keyword>
<dbReference type="GO" id="GO:0022857">
    <property type="term" value="F:transmembrane transporter activity"/>
    <property type="evidence" value="ECO:0007669"/>
    <property type="project" value="InterPro"/>
</dbReference>
<feature type="transmembrane region" description="Helical" evidence="8">
    <location>
        <begin position="172"/>
        <end position="190"/>
    </location>
</feature>
<evidence type="ECO:0000256" key="3">
    <source>
        <dbReference type="ARBA" id="ARBA00022475"/>
    </source>
</evidence>
<dbReference type="GO" id="GO:0005886">
    <property type="term" value="C:plasma membrane"/>
    <property type="evidence" value="ECO:0007669"/>
    <property type="project" value="UniProtKB-SubCell"/>
</dbReference>
<dbReference type="AlphaFoldDB" id="A0A0N8GLN7"/>
<dbReference type="PANTHER" id="PTHR32196">
    <property type="entry name" value="ABC TRANSPORTER PERMEASE PROTEIN YPHD-RELATED-RELATED"/>
    <property type="match status" value="1"/>
</dbReference>
<name>A0A0N8GLN7_9CHLR</name>
<dbReference type="Pfam" id="PF02653">
    <property type="entry name" value="BPD_transp_2"/>
    <property type="match status" value="1"/>
</dbReference>
<dbReference type="EMBL" id="LGCK01000007">
    <property type="protein sequence ID" value="KPL73010.1"/>
    <property type="molecule type" value="Genomic_DNA"/>
</dbReference>
<keyword evidence="3" id="KW-1003">Cell membrane</keyword>
<dbReference type="OrthoDB" id="9813906at2"/>
<keyword evidence="6 8" id="KW-1133">Transmembrane helix</keyword>
<protein>
    <submittedName>
        <fullName evidence="9">Sugar ABC transporter permease</fullName>
    </submittedName>
</protein>
<evidence type="ECO:0000256" key="8">
    <source>
        <dbReference type="SAM" id="Phobius"/>
    </source>
</evidence>
<feature type="transmembrane region" description="Helical" evidence="8">
    <location>
        <begin position="12"/>
        <end position="34"/>
    </location>
</feature>
<dbReference type="STRING" id="229920.ADM99_07355"/>
<comment type="caution">
    <text evidence="9">The sequence shown here is derived from an EMBL/GenBank/DDBJ whole genome shotgun (WGS) entry which is preliminary data.</text>
</comment>
<keyword evidence="5 8" id="KW-0812">Transmembrane</keyword>
<evidence type="ECO:0000256" key="5">
    <source>
        <dbReference type="ARBA" id="ARBA00022692"/>
    </source>
</evidence>
<evidence type="ECO:0000256" key="6">
    <source>
        <dbReference type="ARBA" id="ARBA00022989"/>
    </source>
</evidence>
<dbReference type="PANTHER" id="PTHR32196:SF21">
    <property type="entry name" value="ABC TRANSPORTER PERMEASE PROTEIN YPHD-RELATED"/>
    <property type="match status" value="1"/>
</dbReference>
<feature type="transmembrane region" description="Helical" evidence="8">
    <location>
        <begin position="301"/>
        <end position="319"/>
    </location>
</feature>
<keyword evidence="7 8" id="KW-0472">Membrane</keyword>
<organism evidence="9 10">
    <name type="scientific">Leptolinea tardivitalis</name>
    <dbReference type="NCBI Taxonomy" id="229920"/>
    <lineage>
        <taxon>Bacteria</taxon>
        <taxon>Bacillati</taxon>
        <taxon>Chloroflexota</taxon>
        <taxon>Anaerolineae</taxon>
        <taxon>Anaerolineales</taxon>
        <taxon>Anaerolineaceae</taxon>
        <taxon>Leptolinea</taxon>
    </lineage>
</organism>
<proteinExistence type="predicted"/>
<feature type="transmembrane region" description="Helical" evidence="8">
    <location>
        <begin position="40"/>
        <end position="59"/>
    </location>
</feature>
<evidence type="ECO:0000256" key="1">
    <source>
        <dbReference type="ARBA" id="ARBA00004651"/>
    </source>
</evidence>
<feature type="transmembrane region" description="Helical" evidence="8">
    <location>
        <begin position="92"/>
        <end position="112"/>
    </location>
</feature>
<feature type="transmembrane region" description="Helical" evidence="8">
    <location>
        <begin position="221"/>
        <end position="242"/>
    </location>
</feature>
<gene>
    <name evidence="9" type="ORF">ADM99_07355</name>
</gene>
<evidence type="ECO:0000313" key="9">
    <source>
        <dbReference type="EMBL" id="KPL73010.1"/>
    </source>
</evidence>
<dbReference type="InterPro" id="IPR001851">
    <property type="entry name" value="ABC_transp_permease"/>
</dbReference>
<evidence type="ECO:0000256" key="2">
    <source>
        <dbReference type="ARBA" id="ARBA00022448"/>
    </source>
</evidence>
<dbReference type="CDD" id="cd06579">
    <property type="entry name" value="TM_PBP1_transp_AraH_like"/>
    <property type="match status" value="1"/>
</dbReference>
<sequence length="336" mass="35834">MKRLFKKTEFIVALTTIGLSLIIGMINPTFFSLATVFDTLRSGTVVGIFALGTMIVIISGGIDLSFTAIAIFSLYVTTKLMLAWQYSGSVVLMYIIAAAIGTLLGLINAWLISSFKLPTMIATLGTQSLIQGFMLFFIDSQYIRNIPDGMDKFAKAQWFVTDVGGGPAKTSLHPGVLIFFALVIVVWFILKRTMIGRGIYALGGSREAAERTGFDTKGITVFIYAFVGFLAGIGGMTFGAYAREANPFALVGTEMDVIAAVVLGGTAITGGRGTVIGTLLGVLLVTIMKNSLILIGIPSAWQKVVIGIILIIGTGIPAYRSLTAKKQLNVDLAEQS</sequence>